<dbReference type="OrthoDB" id="3183767at2759"/>
<feature type="compositionally biased region" description="Polar residues" evidence="1">
    <location>
        <begin position="594"/>
        <end position="603"/>
    </location>
</feature>
<evidence type="ECO:0000313" key="3">
    <source>
        <dbReference type="Proteomes" id="UP000807353"/>
    </source>
</evidence>
<reference evidence="2" key="1">
    <citation type="submission" date="2020-11" db="EMBL/GenBank/DDBJ databases">
        <authorList>
            <consortium name="DOE Joint Genome Institute"/>
            <person name="Ahrendt S."/>
            <person name="Riley R."/>
            <person name="Andreopoulos W."/>
            <person name="Labutti K."/>
            <person name="Pangilinan J."/>
            <person name="Ruiz-Duenas F.J."/>
            <person name="Barrasa J.M."/>
            <person name="Sanchez-Garcia M."/>
            <person name="Camarero S."/>
            <person name="Miyauchi S."/>
            <person name="Serrano A."/>
            <person name="Linde D."/>
            <person name="Babiker R."/>
            <person name="Drula E."/>
            <person name="Ayuso-Fernandez I."/>
            <person name="Pacheco R."/>
            <person name="Padilla G."/>
            <person name="Ferreira P."/>
            <person name="Barriuso J."/>
            <person name="Kellner H."/>
            <person name="Castanera R."/>
            <person name="Alfaro M."/>
            <person name="Ramirez L."/>
            <person name="Pisabarro A.G."/>
            <person name="Kuo A."/>
            <person name="Tritt A."/>
            <person name="Lipzen A."/>
            <person name="He G."/>
            <person name="Yan M."/>
            <person name="Ng V."/>
            <person name="Cullen D."/>
            <person name="Martin F."/>
            <person name="Rosso M.-N."/>
            <person name="Henrissat B."/>
            <person name="Hibbett D."/>
            <person name="Martinez A.T."/>
            <person name="Grigoriev I.V."/>
        </authorList>
    </citation>
    <scope>NUCLEOTIDE SEQUENCE</scope>
    <source>
        <strain evidence="2">CBS 247.69</strain>
    </source>
</reference>
<evidence type="ECO:0000256" key="1">
    <source>
        <dbReference type="SAM" id="MobiDB-lite"/>
    </source>
</evidence>
<keyword evidence="3" id="KW-1185">Reference proteome</keyword>
<dbReference type="AlphaFoldDB" id="A0A9P5Y1W9"/>
<dbReference type="InterPro" id="IPR041078">
    <property type="entry name" value="Plavaka"/>
</dbReference>
<dbReference type="Pfam" id="PF18759">
    <property type="entry name" value="Plavaka"/>
    <property type="match status" value="1"/>
</dbReference>
<evidence type="ECO:0000313" key="2">
    <source>
        <dbReference type="EMBL" id="KAF9461194.1"/>
    </source>
</evidence>
<feature type="region of interest" description="Disordered" evidence="1">
    <location>
        <begin position="563"/>
        <end position="603"/>
    </location>
</feature>
<sequence length="807" mass="91625">MSIYRIMTFFNTGSTTKSAAEANRLVKEVLSSPDFRLSELSSFNAHQKNERLDKAIADVNSSPYFRQFSSVSITIDVPSGHKNTPPHPFIVLGLLYRQITTVIRTAFQSPLAHHYHLVPFKLFCHSPLTQKDERVMGELYTSDSFLHEHDKIQIQSPVPPDDMNCKREKVIAAIMFLSDATHLTNFGTARAWPIYLMLGNLSKYLRCIPNSGAMDHLAYIPTLPDSFQDFALKVHDKWSTQKKNILTHCRRELMHAVWKFLLDEDFLHAYTYGMAIKCVDGVERRIYPRIITYSADYPEKVLLATIRDRGRCPCPRCLVPKVLLDRVGLARDSATRIKIRQIVPSLVLAARRYIYNLGHSITGVRVEELLQEISAVPTINAFFQGLNTETTPFCVSSILVVDLLHEFELGVWKMLFKHLIRLLYAEDPRGDLVAEINSRYRNIPTFGRETIRKFGTNASEMKKLAARDFEDLLQCAIPVFEDILPHDHNQKVLKLLYRTAEWHALAKARMHTDSSVALLETLTIEFGRLARDFRDTTCEAYNTQELPGETVARLRRKAFAGSATLAPSSGSATVDDSPPTPSGVPPTPTIVSRPSHSSPTHPITTILPALGTENQPKALPRRKKFNIHTYKFHALGDYVRFIKLFGTTDLYSTQLGELAHRLVKMLYGRTNKKDALKQVAKQVNRRTALQDSVEVLRVMEKEELRGAAPELHHVVSNSRRNPINLFTFVGKHEGGTDPAKKGFIRKLQDHLLGQLISRGFNGDAHKDFTDNDQNDIHIVGNTVYSVQLLRVNYTTYDIRRDYDTINP</sequence>
<proteinExistence type="predicted"/>
<protein>
    <submittedName>
        <fullName evidence="2">Uncharacterized protein</fullName>
    </submittedName>
</protein>
<dbReference type="EMBL" id="MU150287">
    <property type="protein sequence ID" value="KAF9461194.1"/>
    <property type="molecule type" value="Genomic_DNA"/>
</dbReference>
<comment type="caution">
    <text evidence="2">The sequence shown here is derived from an EMBL/GenBank/DDBJ whole genome shotgun (WGS) entry which is preliminary data.</text>
</comment>
<name>A0A9P5Y1W9_9AGAR</name>
<dbReference type="Proteomes" id="UP000807353">
    <property type="component" value="Unassembled WGS sequence"/>
</dbReference>
<accession>A0A9P5Y1W9</accession>
<feature type="compositionally biased region" description="Pro residues" evidence="1">
    <location>
        <begin position="578"/>
        <end position="588"/>
    </location>
</feature>
<gene>
    <name evidence="2" type="ORF">BDZ94DRAFT_826153</name>
</gene>
<organism evidence="2 3">
    <name type="scientific">Collybia nuda</name>
    <dbReference type="NCBI Taxonomy" id="64659"/>
    <lineage>
        <taxon>Eukaryota</taxon>
        <taxon>Fungi</taxon>
        <taxon>Dikarya</taxon>
        <taxon>Basidiomycota</taxon>
        <taxon>Agaricomycotina</taxon>
        <taxon>Agaricomycetes</taxon>
        <taxon>Agaricomycetidae</taxon>
        <taxon>Agaricales</taxon>
        <taxon>Tricholomatineae</taxon>
        <taxon>Clitocybaceae</taxon>
        <taxon>Collybia</taxon>
    </lineage>
</organism>